<dbReference type="RefSeq" id="WP_088617787.1">
    <property type="nucleotide sequence ID" value="NZ_CP022129.1"/>
</dbReference>
<proteinExistence type="predicted"/>
<name>A0A1Z4BUB5_9GAMM</name>
<dbReference type="OrthoDB" id="1094214at2"/>
<accession>A0A1Z4BUB5</accession>
<gene>
    <name evidence="1" type="ORF">CEK71_01825</name>
</gene>
<dbReference type="AlphaFoldDB" id="A0A1Z4BUB5"/>
<keyword evidence="2" id="KW-1185">Reference proteome</keyword>
<dbReference type="KEGG" id="mpsy:CEK71_01825"/>
<dbReference type="Proteomes" id="UP000197019">
    <property type="component" value="Chromosome"/>
</dbReference>
<evidence type="ECO:0000313" key="2">
    <source>
        <dbReference type="Proteomes" id="UP000197019"/>
    </source>
</evidence>
<protein>
    <submittedName>
        <fullName evidence="1">Uncharacterized protein</fullName>
    </submittedName>
</protein>
<sequence>MKTVIYPLNYAVNAIKNSLHQAEDSLYRNGGAYSDEERLIAEHSVERAFIGLLILCEHLGLGHALQQIEGLFQEAKGHFLDYKMGPDGPYLIWGEKIRHYVDGIAAAHGLETTSAADITALKEIIKRTLHVICSPNLFPALPASKADIHDRIEAILKCHFDDLKRTPVLLRPPRHFAADSAIPSLKTLIEYQFVDTLPTATLVAEYISAGIHSTCPQWEHLLRVVYETRPFLSEEEWIASLQDGEPGRPYSIIILTGDKSTSPNSMFGRLSATLNKVRR</sequence>
<reference evidence="1 2" key="1">
    <citation type="submission" date="2017-06" db="EMBL/GenBank/DDBJ databases">
        <title>Genome Sequencing of the methanotroph Methylovulum psychrotolerants str. HV10-M2 isolated from a high-altitude environment.</title>
        <authorList>
            <person name="Mateos-Rivera A."/>
        </authorList>
    </citation>
    <scope>NUCLEOTIDE SEQUENCE [LARGE SCALE GENOMIC DNA]</scope>
    <source>
        <strain evidence="1 2">HV10_M2</strain>
    </source>
</reference>
<evidence type="ECO:0000313" key="1">
    <source>
        <dbReference type="EMBL" id="ASF44904.1"/>
    </source>
</evidence>
<organism evidence="1 2">
    <name type="scientific">Methylovulum psychrotolerans</name>
    <dbReference type="NCBI Taxonomy" id="1704499"/>
    <lineage>
        <taxon>Bacteria</taxon>
        <taxon>Pseudomonadati</taxon>
        <taxon>Pseudomonadota</taxon>
        <taxon>Gammaproteobacteria</taxon>
        <taxon>Methylococcales</taxon>
        <taxon>Methylococcaceae</taxon>
        <taxon>Methylovulum</taxon>
    </lineage>
</organism>
<dbReference type="EMBL" id="CP022129">
    <property type="protein sequence ID" value="ASF44904.1"/>
    <property type="molecule type" value="Genomic_DNA"/>
</dbReference>